<feature type="domain" description="Sigma-54 factor interaction" evidence="6">
    <location>
        <begin position="148"/>
        <end position="378"/>
    </location>
</feature>
<dbReference type="Pfam" id="PF00158">
    <property type="entry name" value="Sigma54_activat"/>
    <property type="match status" value="1"/>
</dbReference>
<dbReference type="GO" id="GO:0006355">
    <property type="term" value="P:regulation of DNA-templated transcription"/>
    <property type="evidence" value="ECO:0007669"/>
    <property type="project" value="InterPro"/>
</dbReference>
<reference evidence="8 9" key="1">
    <citation type="journal article" date="2011" name="J. Bacteriol.">
        <title>Genome sequence of Brevibacillus laterosporus LMG 15441, a pathogen of invertebrates.</title>
        <authorList>
            <person name="Djukic M."/>
            <person name="Poehlein A."/>
            <person name="Thurmer A."/>
            <person name="Daniel R."/>
        </authorList>
    </citation>
    <scope>NUCLEOTIDE SEQUENCE [LARGE SCALE GENOMIC DNA]</scope>
    <source>
        <strain evidence="8 9">LMG 15441</strain>
    </source>
</reference>
<proteinExistence type="predicted"/>
<dbReference type="InterPro" id="IPR000644">
    <property type="entry name" value="CBS_dom"/>
</dbReference>
<accession>A0A075QW57</accession>
<dbReference type="EMBL" id="CP007806">
    <property type="protein sequence ID" value="AIG24667.1"/>
    <property type="molecule type" value="Genomic_DNA"/>
</dbReference>
<dbReference type="EC" id="1.14.13.48" evidence="8"/>
<keyword evidence="4" id="KW-0804">Transcription</keyword>
<keyword evidence="8" id="KW-0560">Oxidoreductase</keyword>
<dbReference type="HOGENOM" id="CLU_000445_0_7_9"/>
<evidence type="ECO:0000256" key="3">
    <source>
        <dbReference type="ARBA" id="ARBA00023015"/>
    </source>
</evidence>
<dbReference type="GO" id="GO:0043565">
    <property type="term" value="F:sequence-specific DNA binding"/>
    <property type="evidence" value="ECO:0007669"/>
    <property type="project" value="InterPro"/>
</dbReference>
<keyword evidence="9" id="KW-1185">Reference proteome</keyword>
<evidence type="ECO:0000256" key="2">
    <source>
        <dbReference type="ARBA" id="ARBA00022840"/>
    </source>
</evidence>
<dbReference type="InterPro" id="IPR002078">
    <property type="entry name" value="Sigma_54_int"/>
</dbReference>
<dbReference type="CDD" id="cd00009">
    <property type="entry name" value="AAA"/>
    <property type="match status" value="1"/>
</dbReference>
<evidence type="ECO:0000259" key="6">
    <source>
        <dbReference type="PROSITE" id="PS50045"/>
    </source>
</evidence>
<dbReference type="GO" id="GO:0005524">
    <property type="term" value="F:ATP binding"/>
    <property type="evidence" value="ECO:0007669"/>
    <property type="project" value="UniProtKB-KW"/>
</dbReference>
<evidence type="ECO:0000259" key="7">
    <source>
        <dbReference type="PROSITE" id="PS51371"/>
    </source>
</evidence>
<dbReference type="SMART" id="SM00382">
    <property type="entry name" value="AAA"/>
    <property type="match status" value="1"/>
</dbReference>
<evidence type="ECO:0000256" key="5">
    <source>
        <dbReference type="PROSITE-ProRule" id="PRU00703"/>
    </source>
</evidence>
<dbReference type="PROSITE" id="PS51371">
    <property type="entry name" value="CBS"/>
    <property type="match status" value="1"/>
</dbReference>
<keyword evidence="5" id="KW-0129">CBS domain</keyword>
<dbReference type="Pfam" id="PF25601">
    <property type="entry name" value="AAA_lid_14"/>
    <property type="match status" value="1"/>
</dbReference>
<dbReference type="InterPro" id="IPR003593">
    <property type="entry name" value="AAA+_ATPase"/>
</dbReference>
<protein>
    <submittedName>
        <fullName evidence="8">(S)-limonene 6-monooxygenase</fullName>
        <ecNumber evidence="8">1.14.13.48</ecNumber>
    </submittedName>
</protein>
<dbReference type="SUPFAM" id="SSF54631">
    <property type="entry name" value="CBS-domain pair"/>
    <property type="match status" value="1"/>
</dbReference>
<dbReference type="PROSITE" id="PS50045">
    <property type="entry name" value="SIGMA54_INTERACT_4"/>
    <property type="match status" value="1"/>
</dbReference>
<dbReference type="RefSeq" id="WP_003333699.1">
    <property type="nucleotide sequence ID" value="NZ_CP007806.1"/>
</dbReference>
<dbReference type="AlphaFoldDB" id="A0A075QW57"/>
<evidence type="ECO:0000256" key="1">
    <source>
        <dbReference type="ARBA" id="ARBA00022741"/>
    </source>
</evidence>
<dbReference type="SUPFAM" id="SSF52540">
    <property type="entry name" value="P-loop containing nucleoside triphosphate hydrolases"/>
    <property type="match status" value="1"/>
</dbReference>
<dbReference type="Proteomes" id="UP000005850">
    <property type="component" value="Chromosome"/>
</dbReference>
<dbReference type="InterPro" id="IPR058031">
    <property type="entry name" value="AAA_lid_NorR"/>
</dbReference>
<dbReference type="InterPro" id="IPR025944">
    <property type="entry name" value="Sigma_54_int_dom_CS"/>
</dbReference>
<dbReference type="STRING" id="1042163.BRLA_c002720"/>
<organism evidence="8 9">
    <name type="scientific">Brevibacillus laterosporus LMG 15441</name>
    <dbReference type="NCBI Taxonomy" id="1042163"/>
    <lineage>
        <taxon>Bacteria</taxon>
        <taxon>Bacillati</taxon>
        <taxon>Bacillota</taxon>
        <taxon>Bacilli</taxon>
        <taxon>Bacillales</taxon>
        <taxon>Paenibacillaceae</taxon>
        <taxon>Brevibacillus</taxon>
    </lineage>
</organism>
<dbReference type="InterPro" id="IPR009057">
    <property type="entry name" value="Homeodomain-like_sf"/>
</dbReference>
<dbReference type="eggNOG" id="COG3829">
    <property type="taxonomic scope" value="Bacteria"/>
</dbReference>
<keyword evidence="1" id="KW-0547">Nucleotide-binding</keyword>
<dbReference type="PANTHER" id="PTHR32071:SF57">
    <property type="entry name" value="C4-DICARBOXYLATE TRANSPORT TRANSCRIPTIONAL REGULATORY PROTEIN DCTD"/>
    <property type="match status" value="1"/>
</dbReference>
<keyword evidence="2" id="KW-0067">ATP-binding</keyword>
<evidence type="ECO:0000313" key="8">
    <source>
        <dbReference type="EMBL" id="AIG24667.1"/>
    </source>
</evidence>
<evidence type="ECO:0000256" key="4">
    <source>
        <dbReference type="ARBA" id="ARBA00023163"/>
    </source>
</evidence>
<dbReference type="InterPro" id="IPR002197">
    <property type="entry name" value="HTH_Fis"/>
</dbReference>
<keyword evidence="8" id="KW-0503">Monooxygenase</keyword>
<dbReference type="Pfam" id="PF00571">
    <property type="entry name" value="CBS"/>
    <property type="match status" value="1"/>
</dbReference>
<dbReference type="KEGG" id="blr:BRLA_c002720"/>
<dbReference type="PRINTS" id="PR01590">
    <property type="entry name" value="HTHFIS"/>
</dbReference>
<dbReference type="SUPFAM" id="SSF46689">
    <property type="entry name" value="Homeodomain-like"/>
    <property type="match status" value="1"/>
</dbReference>
<dbReference type="InterPro" id="IPR025662">
    <property type="entry name" value="Sigma_54_int_dom_ATP-bd_1"/>
</dbReference>
<dbReference type="Gene3D" id="3.10.580.10">
    <property type="entry name" value="CBS-domain"/>
    <property type="match status" value="1"/>
</dbReference>
<dbReference type="InterPro" id="IPR027417">
    <property type="entry name" value="P-loop_NTPase"/>
</dbReference>
<dbReference type="PROSITE" id="PS00675">
    <property type="entry name" value="SIGMA54_INTERACT_1"/>
    <property type="match status" value="1"/>
</dbReference>
<dbReference type="Pfam" id="PF02954">
    <property type="entry name" value="HTH_8"/>
    <property type="match status" value="1"/>
</dbReference>
<name>A0A075QW57_BRELA</name>
<keyword evidence="3" id="KW-0805">Transcription regulation</keyword>
<feature type="domain" description="CBS" evidence="7">
    <location>
        <begin position="13"/>
        <end position="68"/>
    </location>
</feature>
<gene>
    <name evidence="8" type="ORF">BRLA_c002720</name>
</gene>
<evidence type="ECO:0000313" key="9">
    <source>
        <dbReference type="Proteomes" id="UP000005850"/>
    </source>
</evidence>
<dbReference type="Gene3D" id="3.40.50.300">
    <property type="entry name" value="P-loop containing nucleotide triphosphate hydrolases"/>
    <property type="match status" value="1"/>
</dbReference>
<dbReference type="PROSITE" id="PS00688">
    <property type="entry name" value="SIGMA54_INTERACT_3"/>
    <property type="match status" value="1"/>
</dbReference>
<dbReference type="InterPro" id="IPR046342">
    <property type="entry name" value="CBS_dom_sf"/>
</dbReference>
<sequence length="464" mass="52847">MNNVDRYSVLNWMKKDKWMVRKDSSIREVMRGMVQLESTELPVIEKGSLLGVIKLQDCVQGLEEGIGLDGIIAPLLSKHSYTETSSFSMRDIERLPLYITNAKNQKYEGAIRNKELLMYQKSLHAMLMRTKPANGPDKPFASAVMEEILGESPAIMKAKQMARKAAMSRAPVLLTGESGVGKEQFARAIHDLGMTREGSFIPVNCAAIPDNLLESELFGYIGGAFTGANKDGKPGKFELAHRGTLFLDEIGDLPLSTQVKILRVLQEKEIERIGSVSSVFVDFRLITATNKNLGELVKRGEFREDLYHRLHVIPIHIPPLRQRKADIPRIMEEYSSRLCTTYGTTKKTMDEEALQLFFKYDWPGNVRELINVMERMYVLIDHSHIGTKDLPEEFIYHYHAQTELNSTLVSFQNRHKRAMPHQEEEEKKRIENVLKEVKGNKSKAAERLGISRATLYNKLARFHV</sequence>
<dbReference type="Gene3D" id="1.10.8.60">
    <property type="match status" value="1"/>
</dbReference>
<dbReference type="PANTHER" id="PTHR32071">
    <property type="entry name" value="TRANSCRIPTIONAL REGULATORY PROTEIN"/>
    <property type="match status" value="1"/>
</dbReference>
<dbReference type="GO" id="GO:0004497">
    <property type="term" value="F:monooxygenase activity"/>
    <property type="evidence" value="ECO:0007669"/>
    <property type="project" value="UniProtKB-KW"/>
</dbReference>
<dbReference type="Gene3D" id="1.10.10.60">
    <property type="entry name" value="Homeodomain-like"/>
    <property type="match status" value="1"/>
</dbReference>
<dbReference type="FunFam" id="3.40.50.300:FF:000006">
    <property type="entry name" value="DNA-binding transcriptional regulator NtrC"/>
    <property type="match status" value="1"/>
</dbReference>